<dbReference type="GO" id="GO:0008253">
    <property type="term" value="F:5'-nucleotidase activity"/>
    <property type="evidence" value="ECO:0007669"/>
    <property type="project" value="TreeGrafter"/>
</dbReference>
<dbReference type="InterPro" id="IPR008380">
    <property type="entry name" value="HAD-SF_hydro_IG_5-nucl"/>
</dbReference>
<keyword evidence="1" id="KW-0479">Metal-binding</keyword>
<evidence type="ECO:0000256" key="2">
    <source>
        <dbReference type="ARBA" id="ARBA00022801"/>
    </source>
</evidence>
<name>A0AA40LMY3_CNENI</name>
<organism evidence="4 5">
    <name type="scientific">Cnephaeus nilssonii</name>
    <name type="common">Northern bat</name>
    <name type="synonym">Eptesicus nilssonii</name>
    <dbReference type="NCBI Taxonomy" id="3371016"/>
    <lineage>
        <taxon>Eukaryota</taxon>
        <taxon>Metazoa</taxon>
        <taxon>Chordata</taxon>
        <taxon>Craniata</taxon>
        <taxon>Vertebrata</taxon>
        <taxon>Euteleostomi</taxon>
        <taxon>Mammalia</taxon>
        <taxon>Eutheria</taxon>
        <taxon>Laurasiatheria</taxon>
        <taxon>Chiroptera</taxon>
        <taxon>Yangochiroptera</taxon>
        <taxon>Vespertilionidae</taxon>
        <taxon>Cnephaeus</taxon>
    </lineage>
</organism>
<dbReference type="AlphaFoldDB" id="A0AA40LMY3"/>
<protein>
    <submittedName>
        <fullName evidence="4">Uncharacterized protein</fullName>
    </submittedName>
</protein>
<keyword evidence="3" id="KW-0460">Magnesium</keyword>
<sequence>MGRCSGRGAQSVIETASSSGGPFAVEIFLQKLSCCWVGLSVELECDCSPSDSLSGSAEVPGALKHLLNPAAIYANNEIRLHDVEAYGFNYDYTMTQYADSLHPEVFSAAWDILIEHYKYPEGIRKCDYNPSFAIRGLHYDIQKSLLMKIDPFHYVQLGTA</sequence>
<gene>
    <name evidence="4" type="ORF">QTO34_018292</name>
</gene>
<dbReference type="Pfam" id="PF05761">
    <property type="entry name" value="5_nucleotid"/>
    <property type="match status" value="1"/>
</dbReference>
<dbReference type="EMBL" id="JAULJE010000008">
    <property type="protein sequence ID" value="KAK1339736.1"/>
    <property type="molecule type" value="Genomic_DNA"/>
</dbReference>
<accession>A0AA40LMY3</accession>
<dbReference type="SUPFAM" id="SSF56784">
    <property type="entry name" value="HAD-like"/>
    <property type="match status" value="1"/>
</dbReference>
<evidence type="ECO:0000313" key="4">
    <source>
        <dbReference type="EMBL" id="KAK1339736.1"/>
    </source>
</evidence>
<keyword evidence="5" id="KW-1185">Reference proteome</keyword>
<evidence type="ECO:0000256" key="3">
    <source>
        <dbReference type="ARBA" id="ARBA00022842"/>
    </source>
</evidence>
<dbReference type="InterPro" id="IPR036412">
    <property type="entry name" value="HAD-like_sf"/>
</dbReference>
<keyword evidence="2" id="KW-0378">Hydrolase</keyword>
<evidence type="ECO:0000313" key="5">
    <source>
        <dbReference type="Proteomes" id="UP001177744"/>
    </source>
</evidence>
<proteinExistence type="predicted"/>
<evidence type="ECO:0000256" key="1">
    <source>
        <dbReference type="ARBA" id="ARBA00022723"/>
    </source>
</evidence>
<dbReference type="GO" id="GO:0046872">
    <property type="term" value="F:metal ion binding"/>
    <property type="evidence" value="ECO:0007669"/>
    <property type="project" value="UniProtKB-KW"/>
</dbReference>
<dbReference type="PANTHER" id="PTHR12103:SF14">
    <property type="entry name" value="5'-NUCLEOTIDASE DOMAIN-CONTAINING PROTEIN 2"/>
    <property type="match status" value="1"/>
</dbReference>
<dbReference type="Proteomes" id="UP001177744">
    <property type="component" value="Unassembled WGS sequence"/>
</dbReference>
<reference evidence="4" key="1">
    <citation type="submission" date="2023-06" db="EMBL/GenBank/DDBJ databases">
        <title>Reference genome for the Northern bat (Eptesicus nilssonii), a most northern bat species.</title>
        <authorList>
            <person name="Laine V.N."/>
            <person name="Pulliainen A.T."/>
            <person name="Lilley T.M."/>
        </authorList>
    </citation>
    <scope>NUCLEOTIDE SEQUENCE</scope>
    <source>
        <strain evidence="4">BLF_Eptnil</strain>
        <tissue evidence="4">Kidney</tissue>
    </source>
</reference>
<comment type="caution">
    <text evidence="4">The sequence shown here is derived from an EMBL/GenBank/DDBJ whole genome shotgun (WGS) entry which is preliminary data.</text>
</comment>
<dbReference type="PANTHER" id="PTHR12103">
    <property type="entry name" value="5'-NUCLEOTIDASE DOMAIN-CONTAINING"/>
    <property type="match status" value="1"/>
</dbReference>